<keyword evidence="1" id="KW-0732">Signal</keyword>
<evidence type="ECO:0000259" key="4">
    <source>
        <dbReference type="SMART" id="SM01360"/>
    </source>
</evidence>
<evidence type="ECO:0000256" key="1">
    <source>
        <dbReference type="ARBA" id="ARBA00022729"/>
    </source>
</evidence>
<organism evidence="5">
    <name type="scientific">hydrothermal vent metagenome</name>
    <dbReference type="NCBI Taxonomy" id="652676"/>
    <lineage>
        <taxon>unclassified sequences</taxon>
        <taxon>metagenomes</taxon>
        <taxon>ecological metagenomes</taxon>
    </lineage>
</organism>
<feature type="domain" description="YARHG" evidence="2">
    <location>
        <begin position="1674"/>
        <end position="1763"/>
    </location>
</feature>
<evidence type="ECO:0000259" key="2">
    <source>
        <dbReference type="SMART" id="SM01324"/>
    </source>
</evidence>
<dbReference type="CDD" id="cd02891">
    <property type="entry name" value="A2M_like"/>
    <property type="match status" value="1"/>
</dbReference>
<dbReference type="InterPro" id="IPR021868">
    <property type="entry name" value="Alpha_2_Macroglob_MG3"/>
</dbReference>
<dbReference type="EMBL" id="FPHM01000072">
    <property type="protein sequence ID" value="SFV62021.1"/>
    <property type="molecule type" value="Genomic_DNA"/>
</dbReference>
<dbReference type="InterPro" id="IPR041246">
    <property type="entry name" value="Bact_MG10"/>
</dbReference>
<dbReference type="SMART" id="SM01359">
    <property type="entry name" value="A2M_N_2"/>
    <property type="match status" value="1"/>
</dbReference>
<dbReference type="Pfam" id="PF17962">
    <property type="entry name" value="bMG6"/>
    <property type="match status" value="1"/>
</dbReference>
<proteinExistence type="predicted"/>
<dbReference type="InterPro" id="IPR038434">
    <property type="entry name" value="YARHG_sf"/>
</dbReference>
<dbReference type="InterPro" id="IPR001599">
    <property type="entry name" value="Macroglobln_a2"/>
</dbReference>
<feature type="domain" description="Alpha-2-macroglobulin bait region" evidence="3">
    <location>
        <begin position="707"/>
        <end position="849"/>
    </location>
</feature>
<dbReference type="InterPro" id="IPR002890">
    <property type="entry name" value="MG2"/>
</dbReference>
<protein>
    <submittedName>
        <fullName evidence="5">PAN domain protein</fullName>
    </submittedName>
</protein>
<dbReference type="Gene3D" id="1.50.10.20">
    <property type="match status" value="1"/>
</dbReference>
<dbReference type="Pfam" id="PF11974">
    <property type="entry name" value="bMG3"/>
    <property type="match status" value="1"/>
</dbReference>
<evidence type="ECO:0000313" key="5">
    <source>
        <dbReference type="EMBL" id="SFV62021.1"/>
    </source>
</evidence>
<dbReference type="InterPro" id="IPR049120">
    <property type="entry name" value="A2M_bMG2"/>
</dbReference>
<dbReference type="InterPro" id="IPR051802">
    <property type="entry name" value="YfhM-like"/>
</dbReference>
<dbReference type="SMART" id="SM01360">
    <property type="entry name" value="A2M"/>
    <property type="match status" value="1"/>
</dbReference>
<dbReference type="InterPro" id="IPR041203">
    <property type="entry name" value="Bact_A2M_MG5"/>
</dbReference>
<dbReference type="PIRSF" id="PIRSF038980">
    <property type="entry name" value="A2M_bac"/>
    <property type="match status" value="1"/>
</dbReference>
<dbReference type="Gene3D" id="1.20.58.1690">
    <property type="match status" value="2"/>
</dbReference>
<dbReference type="Gene3D" id="2.60.40.1930">
    <property type="match status" value="1"/>
</dbReference>
<dbReference type="InterPro" id="IPR008930">
    <property type="entry name" value="Terpenoid_cyclase/PrenylTrfase"/>
</dbReference>
<dbReference type="SUPFAM" id="SSF48239">
    <property type="entry name" value="Terpenoid cyclases/Protein prenyltransferases"/>
    <property type="match status" value="1"/>
</dbReference>
<sequence length="1765" mass="201156">MKNTLWLLLFLLPILLFSKTTNTSPNAIHSIESRETKNKVGLCAVLKDYFYIEETSEIKFEHYIKIIPKHHFTVDYHYKRLCVNGLKPNTKYQVSFHKNLPLSQKNLDKNYLFEKKTGNYEPSISFPEKGYILPTKGEISIPIQSMNVHTLSLSLYKINDRNLIEQINDYGLLRSIDKYDYQDIENETGVHLWTKKISLYDNTFNVKKLTAIPMEEYLGKREAGVYILHANMLNKKGEELYRYNQAMQWFMISDIGIYTLKSDKGLHVFTKSLSSAKAYNKVKLELISKSNEILDTQTSKDGEAFFPATFLNGKKGLQAKAIYAYGENNDFSILDLSKPAHDLSDRGVKGRETRGENDAFIYSNRDIFRPSERMTFHALIRGELGNAKADLAVSAKIFDARGEEVYTKLLHSDNAGHISGFIDIPSSAVMGKWRIALYTGKEKAIGSYSFLVEDFVPPKIKTIILDESPQNIAIQSKYLNDEVFPHASVEVNTVIHKAKNFSSEYKDYSFGDIEASFRNKSLDILSYETDAEGKVNIPFEIKKTYNTSFPLSAFIDIVVSELGGRPVHKYIEKVFDNRDNYIGIKALFDNDAVDMEAKPSFKVVYFDKRKLSKKSLFYEIIEEERSWQWRWADSSEGWEYYKTYSDHAVITSGTLESLDSEPSLLTLDSLDWGSYRLKIYDDKNTLSTYRFSSGYEESDSKSSPDRLPFAINKQSYTVGNTLRVNIKSKFTGPILFSIANNNIIESKTVHAIAGKSLEVSFEVKDSWGSSAYVLATAFRAESQKLGANRAIGLVPLQIVHPEKIIDLSLSHIAKTSSNSQLSIQVKAKKMTSSPTYITLALVDEGVLNLTDYTLPNPMEYFFGQQKLGIEIRDIYAYLIEAKGTHAKFNVGAGDDLPSTKEKAVTNKRKVVALFSKVLQFEENSTNTTLDINMSIPDYQGALKVMAIAWSQDALGNAQSRVIVQDPISIEYYMPSFLAVGDIAQTRLSIHIDKAVAEGTYQVNLRTKGGILLSPHSFEIEVDEKHRHFSKDIKMSGESVEEGSISIEVSQHSKILQAKTFEIALRTAYPSTYVREIKRLEKDAKLDPSSMKYLLFWENIHKASLSISNKILLPKKSLKEELIDYKGRCAEQTTSRAMPWLFAKKRDNTQDEIIKSAITRLLTYQNISGGFGLWQGYRVDLWLSAYVLDFLTRAKKAGYAIPEYNLKKGLDYLENNLDKWSKRRIVQEANIYALYVLTRAGRVFVSELKHYNTNTTKLSSLALGHLAGAFATIDENTLAKKLFHKAKKSLNNKSYYGNYGGKLRNYASLIALIEESKLDKNWKSLFADLALSLSKIQYFSTQELSTLLRVAYLMDENTKTPSPLKLLVNGEIQRHTQDYSQASPTLSTLDAVTNKSATAVWYDMSFRGTASPNYYENTDNNGFSLEKNIYTLEGKKVDLENILQNQRLVIVISGKIEHYQIENPLITDYIPSGFELDNPHLSGINFIETLEWIPTPTTLIHESYRIDRYEAVLEANQESNNSFIIAYMVRAVSRGEFTLAPSKIEDMYQGQYRALSPIESKKVKILKKEDIKVQEVKKISILDTLLKEDYAFLNTKYLHDLKKYSILEVNVLRNAIFAQGGLNYENTNPMLHERFSAYAWYTAKSEDSAKVYQSLSKISIANIQSLLKEEKQRGGGLVLADYYRVNTLVMTEALLAKYSKRDLKILRNSLFARYGRKFKEESLTKIFSFMPWYRPSDITVSEIFDELMSEREKNTILLMIKLAKQL</sequence>
<dbReference type="InterPro" id="IPR025582">
    <property type="entry name" value="YARHG_dom"/>
</dbReference>
<dbReference type="PANTHER" id="PTHR40094">
    <property type="entry name" value="ALPHA-2-MACROGLOBULIN HOMOLOG"/>
    <property type="match status" value="1"/>
</dbReference>
<dbReference type="Pfam" id="PF17972">
    <property type="entry name" value="bMG5"/>
    <property type="match status" value="1"/>
</dbReference>
<dbReference type="Pfam" id="PF21142">
    <property type="entry name" value="A2M_bMG2"/>
    <property type="match status" value="1"/>
</dbReference>
<dbReference type="Pfam" id="PF13308">
    <property type="entry name" value="YARHG"/>
    <property type="match status" value="1"/>
</dbReference>
<dbReference type="Pfam" id="PF07703">
    <property type="entry name" value="A2M_BRD"/>
    <property type="match status" value="1"/>
</dbReference>
<dbReference type="Pfam" id="PF17973">
    <property type="entry name" value="bMG10"/>
    <property type="match status" value="1"/>
</dbReference>
<evidence type="ECO:0000259" key="3">
    <source>
        <dbReference type="SMART" id="SM01359"/>
    </source>
</evidence>
<dbReference type="InterPro" id="IPR041462">
    <property type="entry name" value="Bact_A2M_MG6"/>
</dbReference>
<dbReference type="InterPro" id="IPR011625">
    <property type="entry name" value="A2M_N_BRD"/>
</dbReference>
<name>A0A1W1C8K7_9ZZZZ</name>
<gene>
    <name evidence="5" type="ORF">MNB_SV-13-1622</name>
</gene>
<dbReference type="InterPro" id="IPR026284">
    <property type="entry name" value="A2MG_proteobact"/>
</dbReference>
<dbReference type="Pfam" id="PF00207">
    <property type="entry name" value="A2M"/>
    <property type="match status" value="1"/>
</dbReference>
<reference evidence="5" key="1">
    <citation type="submission" date="2016-10" db="EMBL/GenBank/DDBJ databases">
        <authorList>
            <person name="de Groot N.N."/>
        </authorList>
    </citation>
    <scope>NUCLEOTIDE SEQUENCE</scope>
</reference>
<accession>A0A1W1C8K7</accession>
<dbReference type="SMART" id="SM01324">
    <property type="entry name" value="YARHG"/>
    <property type="match status" value="2"/>
</dbReference>
<feature type="domain" description="YARHG" evidence="2">
    <location>
        <begin position="1585"/>
        <end position="1670"/>
    </location>
</feature>
<feature type="domain" description="Alpha-2-macroglobulin" evidence="4">
    <location>
        <begin position="911"/>
        <end position="1004"/>
    </location>
</feature>
<dbReference type="PANTHER" id="PTHR40094:SF1">
    <property type="entry name" value="UBIQUITIN DOMAIN-CONTAINING PROTEIN"/>
    <property type="match status" value="1"/>
</dbReference>
<dbReference type="Pfam" id="PF01835">
    <property type="entry name" value="MG2"/>
    <property type="match status" value="1"/>
</dbReference>
<dbReference type="GO" id="GO:0004866">
    <property type="term" value="F:endopeptidase inhibitor activity"/>
    <property type="evidence" value="ECO:0007669"/>
    <property type="project" value="InterPro"/>
</dbReference>